<evidence type="ECO:0000256" key="9">
    <source>
        <dbReference type="PROSITE-ProRule" id="PRU00169"/>
    </source>
</evidence>
<dbReference type="InterPro" id="IPR050482">
    <property type="entry name" value="Sensor_HK_TwoCompSys"/>
</dbReference>
<evidence type="ECO:0000313" key="13">
    <source>
        <dbReference type="EMBL" id="QHI97934.1"/>
    </source>
</evidence>
<feature type="domain" description="Histidine kinase" evidence="11">
    <location>
        <begin position="247"/>
        <end position="335"/>
    </location>
</feature>
<keyword evidence="6" id="KW-0418">Kinase</keyword>
<dbReference type="Pfam" id="PF02518">
    <property type="entry name" value="HATPase_c"/>
    <property type="match status" value="1"/>
</dbReference>
<feature type="modified residue" description="4-aspartylphosphate" evidence="9">
    <location>
        <position position="36"/>
    </location>
</feature>
<keyword evidence="5" id="KW-0547">Nucleotide-binding</keyword>
<evidence type="ECO:0000256" key="6">
    <source>
        <dbReference type="ARBA" id="ARBA00022777"/>
    </source>
</evidence>
<dbReference type="PANTHER" id="PTHR24421">
    <property type="entry name" value="NITRATE/NITRITE SENSOR PROTEIN NARX-RELATED"/>
    <property type="match status" value="1"/>
</dbReference>
<feature type="domain" description="Response regulatory" evidence="12">
    <location>
        <begin position="1"/>
        <end position="102"/>
    </location>
</feature>
<evidence type="ECO:0000256" key="1">
    <source>
        <dbReference type="ARBA" id="ARBA00000085"/>
    </source>
</evidence>
<dbReference type="GO" id="GO:0005524">
    <property type="term" value="F:ATP binding"/>
    <property type="evidence" value="ECO:0007669"/>
    <property type="project" value="UniProtKB-KW"/>
</dbReference>
<dbReference type="InterPro" id="IPR036890">
    <property type="entry name" value="HATPase_C_sf"/>
</dbReference>
<feature type="coiled-coil region" evidence="10">
    <location>
        <begin position="103"/>
        <end position="137"/>
    </location>
</feature>
<dbReference type="EC" id="2.7.13.3" evidence="2"/>
<evidence type="ECO:0000256" key="10">
    <source>
        <dbReference type="SAM" id="Coils"/>
    </source>
</evidence>
<dbReference type="InterPro" id="IPR001789">
    <property type="entry name" value="Sig_transdc_resp-reg_receiver"/>
</dbReference>
<dbReference type="KEGG" id="xyk:GT347_07970"/>
<dbReference type="EMBL" id="CP047650">
    <property type="protein sequence ID" value="QHI97934.1"/>
    <property type="molecule type" value="Genomic_DNA"/>
</dbReference>
<keyword evidence="7" id="KW-0067">ATP-binding</keyword>
<reference evidence="13 14" key="1">
    <citation type="submission" date="2020-01" db="EMBL/GenBank/DDBJ databases">
        <title>Genome sequencing of strain KACC 21265.</title>
        <authorList>
            <person name="Heo J."/>
            <person name="Kim S.-J."/>
            <person name="Kim J.-S."/>
            <person name="Hong S.-B."/>
            <person name="Kwon S.-W."/>
        </authorList>
    </citation>
    <scope>NUCLEOTIDE SEQUENCE [LARGE SCALE GENOMIC DNA]</scope>
    <source>
        <strain evidence="13 14">KACC 21265</strain>
    </source>
</reference>
<dbReference type="PROSITE" id="PS50110">
    <property type="entry name" value="RESPONSE_REGULATORY"/>
    <property type="match status" value="1"/>
</dbReference>
<accession>A0A857J1Y5</accession>
<dbReference type="CDD" id="cd16917">
    <property type="entry name" value="HATPase_UhpB-NarQ-NarX-like"/>
    <property type="match status" value="1"/>
</dbReference>
<evidence type="ECO:0000313" key="14">
    <source>
        <dbReference type="Proteomes" id="UP000464787"/>
    </source>
</evidence>
<dbReference type="Gene3D" id="3.30.565.10">
    <property type="entry name" value="Histidine kinase-like ATPase, C-terminal domain"/>
    <property type="match status" value="1"/>
</dbReference>
<name>A0A857J1Y5_9BURK</name>
<dbReference type="InterPro" id="IPR003594">
    <property type="entry name" value="HATPase_dom"/>
</dbReference>
<evidence type="ECO:0000256" key="7">
    <source>
        <dbReference type="ARBA" id="ARBA00022840"/>
    </source>
</evidence>
<dbReference type="AlphaFoldDB" id="A0A857J1Y5"/>
<evidence type="ECO:0000259" key="12">
    <source>
        <dbReference type="PROSITE" id="PS50110"/>
    </source>
</evidence>
<dbReference type="Proteomes" id="UP000464787">
    <property type="component" value="Chromosome"/>
</dbReference>
<dbReference type="GO" id="GO:0016020">
    <property type="term" value="C:membrane"/>
    <property type="evidence" value="ECO:0007669"/>
    <property type="project" value="InterPro"/>
</dbReference>
<keyword evidence="14" id="KW-1185">Reference proteome</keyword>
<dbReference type="SUPFAM" id="SSF55874">
    <property type="entry name" value="ATPase domain of HSP90 chaperone/DNA topoisomerase II/histidine kinase"/>
    <property type="match status" value="1"/>
</dbReference>
<protein>
    <recommendedName>
        <fullName evidence="2">histidine kinase</fullName>
        <ecNumber evidence="2">2.7.13.3</ecNumber>
    </recommendedName>
</protein>
<dbReference type="InterPro" id="IPR011006">
    <property type="entry name" value="CheY-like_superfamily"/>
</dbReference>
<dbReference type="Gene3D" id="1.20.5.1930">
    <property type="match status" value="1"/>
</dbReference>
<organism evidence="13 14">
    <name type="scientific">Xylophilus rhododendri</name>
    <dbReference type="NCBI Taxonomy" id="2697032"/>
    <lineage>
        <taxon>Bacteria</taxon>
        <taxon>Pseudomonadati</taxon>
        <taxon>Pseudomonadota</taxon>
        <taxon>Betaproteobacteria</taxon>
        <taxon>Burkholderiales</taxon>
        <taxon>Xylophilus</taxon>
    </lineage>
</organism>
<dbReference type="GO" id="GO:0046983">
    <property type="term" value="F:protein dimerization activity"/>
    <property type="evidence" value="ECO:0007669"/>
    <property type="project" value="InterPro"/>
</dbReference>
<evidence type="ECO:0000256" key="2">
    <source>
        <dbReference type="ARBA" id="ARBA00012438"/>
    </source>
</evidence>
<dbReference type="Pfam" id="PF00072">
    <property type="entry name" value="Response_reg"/>
    <property type="match status" value="1"/>
</dbReference>
<sequence>MTLQRAGRPFELKRVETLEALLQALDEHSFDVLIADYNLAGFTALDAWNAIGTSQRDTPPFVVLSGAIGEAAAVNAIRRGISDYLLKDDIAKLPHVIARAIDFRSAQRAREQADRELAVSERRLAELTEHLQQSIEQERAAISREIHDDIGGSLAAVKFDLAWIVRHAENEEMQRHAQAGVDMLRHAMDASQRIMMNLRPPVLEQGIGAAIQWLADNFTRRTATPVRILAPAERIALPPTVELAAYRTAQEALTNIIKHAPESTEVRIELTDGEGVLTLEIADNGAGLPAQMLDKPRAFGLRGLQERARTVGGWMDVSARPGGGTSIILSVPLDPASAAAATEGEAP</sequence>
<dbReference type="InterPro" id="IPR005467">
    <property type="entry name" value="His_kinase_dom"/>
</dbReference>
<keyword evidence="8" id="KW-0902">Two-component regulatory system</keyword>
<dbReference type="GO" id="GO:0000155">
    <property type="term" value="F:phosphorelay sensor kinase activity"/>
    <property type="evidence" value="ECO:0007669"/>
    <property type="project" value="InterPro"/>
</dbReference>
<dbReference type="PROSITE" id="PS50109">
    <property type="entry name" value="HIS_KIN"/>
    <property type="match status" value="1"/>
</dbReference>
<evidence type="ECO:0000259" key="11">
    <source>
        <dbReference type="PROSITE" id="PS50109"/>
    </source>
</evidence>
<dbReference type="Gene3D" id="3.40.50.2300">
    <property type="match status" value="1"/>
</dbReference>
<keyword evidence="3 9" id="KW-0597">Phosphoprotein</keyword>
<dbReference type="CDD" id="cd00156">
    <property type="entry name" value="REC"/>
    <property type="match status" value="1"/>
</dbReference>
<comment type="catalytic activity">
    <reaction evidence="1">
        <text>ATP + protein L-histidine = ADP + protein N-phospho-L-histidine.</text>
        <dbReference type="EC" id="2.7.13.3"/>
    </reaction>
</comment>
<evidence type="ECO:0000256" key="5">
    <source>
        <dbReference type="ARBA" id="ARBA00022741"/>
    </source>
</evidence>
<dbReference type="InterPro" id="IPR011712">
    <property type="entry name" value="Sig_transdc_His_kin_sub3_dim/P"/>
</dbReference>
<dbReference type="Pfam" id="PF07730">
    <property type="entry name" value="HisKA_3"/>
    <property type="match status" value="1"/>
</dbReference>
<evidence type="ECO:0000256" key="4">
    <source>
        <dbReference type="ARBA" id="ARBA00022679"/>
    </source>
</evidence>
<evidence type="ECO:0000256" key="8">
    <source>
        <dbReference type="ARBA" id="ARBA00023012"/>
    </source>
</evidence>
<keyword evidence="4" id="KW-0808">Transferase</keyword>
<proteinExistence type="predicted"/>
<gene>
    <name evidence="13" type="ORF">GT347_07970</name>
</gene>
<evidence type="ECO:0000256" key="3">
    <source>
        <dbReference type="ARBA" id="ARBA00022553"/>
    </source>
</evidence>
<dbReference type="RefSeq" id="WP_160551451.1">
    <property type="nucleotide sequence ID" value="NZ_CP047650.1"/>
</dbReference>
<dbReference type="PANTHER" id="PTHR24421:SF10">
    <property type="entry name" value="NITRATE_NITRITE SENSOR PROTEIN NARQ"/>
    <property type="match status" value="1"/>
</dbReference>
<dbReference type="SUPFAM" id="SSF52172">
    <property type="entry name" value="CheY-like"/>
    <property type="match status" value="1"/>
</dbReference>
<keyword evidence="10" id="KW-0175">Coiled coil</keyword>
<dbReference type="SMART" id="SM00387">
    <property type="entry name" value="HATPase_c"/>
    <property type="match status" value="1"/>
</dbReference>